<dbReference type="EMBL" id="QJPH01000356">
    <property type="protein sequence ID" value="PZN76642.1"/>
    <property type="molecule type" value="Genomic_DNA"/>
</dbReference>
<keyword evidence="1" id="KW-0732">Signal</keyword>
<feature type="signal peptide" evidence="1">
    <location>
        <begin position="1"/>
        <end position="27"/>
    </location>
</feature>
<name>A0A2W4QXS5_9GAMM</name>
<evidence type="ECO:0000313" key="3">
    <source>
        <dbReference type="Proteomes" id="UP000249396"/>
    </source>
</evidence>
<reference evidence="2 3" key="1">
    <citation type="journal article" date="2018" name="Aquat. Microb. Ecol.">
        <title>Gammaproteobacterial methanotrophs dominate.</title>
        <authorList>
            <person name="Rissanen A.J."/>
            <person name="Saarenheimo J."/>
            <person name="Tiirola M."/>
            <person name="Peura S."/>
            <person name="Aalto S.L."/>
            <person name="Karvinen A."/>
            <person name="Nykanen H."/>
        </authorList>
    </citation>
    <scope>NUCLEOTIDE SEQUENCE [LARGE SCALE GENOMIC DNA]</scope>
    <source>
        <strain evidence="2">AMbin10</strain>
    </source>
</reference>
<feature type="chain" id="PRO_5016087117" evidence="1">
    <location>
        <begin position="28"/>
        <end position="215"/>
    </location>
</feature>
<evidence type="ECO:0000313" key="2">
    <source>
        <dbReference type="EMBL" id="PZN76642.1"/>
    </source>
</evidence>
<dbReference type="AlphaFoldDB" id="A0A2W4QXS5"/>
<organism evidence="2 3">
    <name type="scientific">Candidatus Methylumidiphilus alinenensis</name>
    <dbReference type="NCBI Taxonomy" id="2202197"/>
    <lineage>
        <taxon>Bacteria</taxon>
        <taxon>Pseudomonadati</taxon>
        <taxon>Pseudomonadota</taxon>
        <taxon>Gammaproteobacteria</taxon>
        <taxon>Methylococcales</taxon>
        <taxon>Candidatus Methylumidiphilus</taxon>
    </lineage>
</organism>
<accession>A0A2W4QXS5</accession>
<gene>
    <name evidence="2" type="ORF">DM484_16095</name>
</gene>
<protein>
    <submittedName>
        <fullName evidence="2">Uncharacterized protein</fullName>
    </submittedName>
</protein>
<proteinExistence type="predicted"/>
<comment type="caution">
    <text evidence="2">The sequence shown here is derived from an EMBL/GenBank/DDBJ whole genome shotgun (WGS) entry which is preliminary data.</text>
</comment>
<evidence type="ECO:0000256" key="1">
    <source>
        <dbReference type="SAM" id="SignalP"/>
    </source>
</evidence>
<sequence length="215" mass="23705">MLKRIDWMRPLALSSLLWALMSGQAGADEPMSSNLGLPPAWKSWDRMTVTAPGFMSKPKTLQLPDFLMKLWAKEIAENDQKFRDEGNAKLFYKDGHAPAEALYSVYQDGGQTVIVSILNVAKFCQDGPNDAASTQLHSVCPVRVTVERGGESKSVDYPDACFLDITYGNPPGGPNPVTNATLVRYDHQAGRVDLIAIRDNRSLPQCSKRLKVPVL</sequence>
<dbReference type="Proteomes" id="UP000249396">
    <property type="component" value="Unassembled WGS sequence"/>
</dbReference>